<name>A0ABP8P2Q4_9MICO</name>
<dbReference type="InterPro" id="IPR005149">
    <property type="entry name" value="Tscrpt_reg_PadR_N"/>
</dbReference>
<dbReference type="SUPFAM" id="SSF46785">
    <property type="entry name" value="Winged helix' DNA-binding domain"/>
    <property type="match status" value="1"/>
</dbReference>
<dbReference type="Gene3D" id="1.10.10.10">
    <property type="entry name" value="Winged helix-like DNA-binding domain superfamily/Winged helix DNA-binding domain"/>
    <property type="match status" value="1"/>
</dbReference>
<gene>
    <name evidence="2" type="ORF">GCM10023171_03520</name>
</gene>
<dbReference type="PANTHER" id="PTHR33169">
    <property type="entry name" value="PADR-FAMILY TRANSCRIPTIONAL REGULATOR"/>
    <property type="match status" value="1"/>
</dbReference>
<sequence length="114" mass="12329">MADDRLRGNLEMLILAILARGSAHGYALAEGLRTASGGEFEVPEGSLYPALHRLERTGAIASEWVHDGRRRRVYTITTAGATRLQQERSAWQRFADGVASTLAAPSVRPAVQGV</sequence>
<feature type="domain" description="Transcription regulator PadR N-terminal" evidence="1">
    <location>
        <begin position="14"/>
        <end position="85"/>
    </location>
</feature>
<dbReference type="InterPro" id="IPR036390">
    <property type="entry name" value="WH_DNA-bd_sf"/>
</dbReference>
<dbReference type="InterPro" id="IPR036388">
    <property type="entry name" value="WH-like_DNA-bd_sf"/>
</dbReference>
<dbReference type="Pfam" id="PF03551">
    <property type="entry name" value="PadR"/>
    <property type="match status" value="1"/>
</dbReference>
<dbReference type="RefSeq" id="WP_345183716.1">
    <property type="nucleotide sequence ID" value="NZ_BAABGP010000003.1"/>
</dbReference>
<dbReference type="EMBL" id="BAABGP010000003">
    <property type="protein sequence ID" value="GAA4478850.1"/>
    <property type="molecule type" value="Genomic_DNA"/>
</dbReference>
<comment type="caution">
    <text evidence="2">The sequence shown here is derived from an EMBL/GenBank/DDBJ whole genome shotgun (WGS) entry which is preliminary data.</text>
</comment>
<evidence type="ECO:0000259" key="1">
    <source>
        <dbReference type="Pfam" id="PF03551"/>
    </source>
</evidence>
<accession>A0ABP8P2Q4</accession>
<protein>
    <submittedName>
        <fullName evidence="2">PadR family transcriptional regulator</fullName>
    </submittedName>
</protein>
<proteinExistence type="predicted"/>
<dbReference type="Proteomes" id="UP001500731">
    <property type="component" value="Unassembled WGS sequence"/>
</dbReference>
<organism evidence="2 3">
    <name type="scientific">Microbacterium panaciterrae</name>
    <dbReference type="NCBI Taxonomy" id="985759"/>
    <lineage>
        <taxon>Bacteria</taxon>
        <taxon>Bacillati</taxon>
        <taxon>Actinomycetota</taxon>
        <taxon>Actinomycetes</taxon>
        <taxon>Micrococcales</taxon>
        <taxon>Microbacteriaceae</taxon>
        <taxon>Microbacterium</taxon>
    </lineage>
</organism>
<dbReference type="PANTHER" id="PTHR33169:SF14">
    <property type="entry name" value="TRANSCRIPTIONAL REGULATOR RV3488"/>
    <property type="match status" value="1"/>
</dbReference>
<keyword evidence="3" id="KW-1185">Reference proteome</keyword>
<dbReference type="InterPro" id="IPR052509">
    <property type="entry name" value="Metal_resp_DNA-bind_regulator"/>
</dbReference>
<reference evidence="3" key="1">
    <citation type="journal article" date="2019" name="Int. J. Syst. Evol. Microbiol.">
        <title>The Global Catalogue of Microorganisms (GCM) 10K type strain sequencing project: providing services to taxonomists for standard genome sequencing and annotation.</title>
        <authorList>
            <consortium name="The Broad Institute Genomics Platform"/>
            <consortium name="The Broad Institute Genome Sequencing Center for Infectious Disease"/>
            <person name="Wu L."/>
            <person name="Ma J."/>
        </authorList>
    </citation>
    <scope>NUCLEOTIDE SEQUENCE [LARGE SCALE GENOMIC DNA]</scope>
    <source>
        <strain evidence="3">JCM 17839</strain>
    </source>
</reference>
<evidence type="ECO:0000313" key="3">
    <source>
        <dbReference type="Proteomes" id="UP001500731"/>
    </source>
</evidence>
<evidence type="ECO:0000313" key="2">
    <source>
        <dbReference type="EMBL" id="GAA4478850.1"/>
    </source>
</evidence>